<evidence type="ECO:0000256" key="2">
    <source>
        <dbReference type="SAM" id="Phobius"/>
    </source>
</evidence>
<comment type="caution">
    <text evidence="4">The sequence shown here is derived from an EMBL/GenBank/DDBJ whole genome shotgun (WGS) entry which is preliminary data.</text>
</comment>
<dbReference type="PRINTS" id="PR00625">
    <property type="entry name" value="JDOMAIN"/>
</dbReference>
<dbReference type="Gene3D" id="1.10.287.110">
    <property type="entry name" value="DnaJ domain"/>
    <property type="match status" value="1"/>
</dbReference>
<feature type="transmembrane region" description="Helical" evidence="2">
    <location>
        <begin position="212"/>
        <end position="229"/>
    </location>
</feature>
<dbReference type="Pfam" id="PF00226">
    <property type="entry name" value="DnaJ"/>
    <property type="match status" value="1"/>
</dbReference>
<keyword evidence="2" id="KW-0812">Transmembrane</keyword>
<feature type="domain" description="J" evidence="3">
    <location>
        <begin position="247"/>
        <end position="314"/>
    </location>
</feature>
<dbReference type="OrthoDB" id="297160at2759"/>
<gene>
    <name evidence="4" type="ORF">PPERSA_09198</name>
</gene>
<dbReference type="CDD" id="cd06257">
    <property type="entry name" value="DnaJ"/>
    <property type="match status" value="1"/>
</dbReference>
<dbReference type="InterPro" id="IPR001623">
    <property type="entry name" value="DnaJ_domain"/>
</dbReference>
<evidence type="ECO:0000313" key="4">
    <source>
        <dbReference type="EMBL" id="KRX03290.1"/>
    </source>
</evidence>
<dbReference type="PROSITE" id="PS50076">
    <property type="entry name" value="DNAJ_2"/>
    <property type="match status" value="1"/>
</dbReference>
<dbReference type="PANTHER" id="PTHR40849">
    <property type="entry name" value="C2 CALCIUM-DEPENDENT MEMBRANE TARGETING"/>
    <property type="match status" value="1"/>
</dbReference>
<keyword evidence="5" id="KW-1185">Reference proteome</keyword>
<dbReference type="PANTHER" id="PTHR40849:SF2">
    <property type="entry name" value="RGS DOMAIN-CONTAINING PROTEIN"/>
    <property type="match status" value="1"/>
</dbReference>
<keyword evidence="2" id="KW-0472">Membrane</keyword>
<dbReference type="EMBL" id="LDAU01000138">
    <property type="protein sequence ID" value="KRX03290.1"/>
    <property type="molecule type" value="Genomic_DNA"/>
</dbReference>
<dbReference type="InterPro" id="IPR036869">
    <property type="entry name" value="J_dom_sf"/>
</dbReference>
<feature type="transmembrane region" description="Helical" evidence="2">
    <location>
        <begin position="407"/>
        <end position="426"/>
    </location>
</feature>
<protein>
    <submittedName>
        <fullName evidence="4">DnaJ domain</fullName>
    </submittedName>
</protein>
<dbReference type="InParanoid" id="A0A0V0QM90"/>
<proteinExistence type="predicted"/>
<dbReference type="AlphaFoldDB" id="A0A0V0QM90"/>
<dbReference type="Proteomes" id="UP000054937">
    <property type="component" value="Unassembled WGS sequence"/>
</dbReference>
<feature type="region of interest" description="Disordered" evidence="1">
    <location>
        <begin position="300"/>
        <end position="332"/>
    </location>
</feature>
<keyword evidence="2" id="KW-1133">Transmembrane helix</keyword>
<dbReference type="SUPFAM" id="SSF46565">
    <property type="entry name" value="Chaperone J-domain"/>
    <property type="match status" value="1"/>
</dbReference>
<feature type="transmembrane region" description="Helical" evidence="2">
    <location>
        <begin position="172"/>
        <end position="192"/>
    </location>
</feature>
<organism evidence="4 5">
    <name type="scientific">Pseudocohnilembus persalinus</name>
    <name type="common">Ciliate</name>
    <dbReference type="NCBI Taxonomy" id="266149"/>
    <lineage>
        <taxon>Eukaryota</taxon>
        <taxon>Sar</taxon>
        <taxon>Alveolata</taxon>
        <taxon>Ciliophora</taxon>
        <taxon>Intramacronucleata</taxon>
        <taxon>Oligohymenophorea</taxon>
        <taxon>Scuticociliatia</taxon>
        <taxon>Philasterida</taxon>
        <taxon>Pseudocohnilembidae</taxon>
        <taxon>Pseudocohnilembus</taxon>
    </lineage>
</organism>
<evidence type="ECO:0000256" key="1">
    <source>
        <dbReference type="SAM" id="MobiDB-lite"/>
    </source>
</evidence>
<accession>A0A0V0QM90</accession>
<evidence type="ECO:0000259" key="3">
    <source>
        <dbReference type="PROSITE" id="PS50076"/>
    </source>
</evidence>
<name>A0A0V0QM90_PSEPJ</name>
<reference evidence="4 5" key="1">
    <citation type="journal article" date="2015" name="Sci. Rep.">
        <title>Genome of the facultative scuticociliatosis pathogen Pseudocohnilembus persalinus provides insight into its virulence through horizontal gene transfer.</title>
        <authorList>
            <person name="Xiong J."/>
            <person name="Wang G."/>
            <person name="Cheng J."/>
            <person name="Tian M."/>
            <person name="Pan X."/>
            <person name="Warren A."/>
            <person name="Jiang C."/>
            <person name="Yuan D."/>
            <person name="Miao W."/>
        </authorList>
    </citation>
    <scope>NUCLEOTIDE SEQUENCE [LARGE SCALE GENOMIC DNA]</scope>
    <source>
        <strain evidence="4">36N120E</strain>
    </source>
</reference>
<evidence type="ECO:0000313" key="5">
    <source>
        <dbReference type="Proteomes" id="UP000054937"/>
    </source>
</evidence>
<dbReference type="SMART" id="SM00271">
    <property type="entry name" value="DnaJ"/>
    <property type="match status" value="1"/>
</dbReference>
<sequence length="523" mass="61425">MIVIIIKFLEKSQPIVYEFLTDDPYMPNSVKDLIKDILEEFWPSIQQKILDEFQENLNLQMNNKNREDEQNQFQVTCCLKRLTALYLYQKNPYKSSPTDKIQCAESGPGYELSLLVDSIGFSLQIFLVWQCYFWLKCSKKLQKEQQIKNKVKSKSSCFCCTVTKRNGGRLKVFLFIDLFFFALCIIPVILILTTDKYNQDFQLRSTIFLMKIAYGLFSGIFLIFIFDPLTELVTFSQRTGFNFVAYDPYYLLGVEKNADFKEIKKIYFKLAGEYHPDRNKSPEAQKQFIMIKEAFEQIKQQRGKSIRMDYDKTSKGHKTKYRSVRPNSEDYSDDYRDEKQEMNQDNFQEFAFRAPDSEAYRDMKESLHTMHDINDIKIRVDDVEVPDASKRFGLDEKTVKLKNFSDGGYLFLGVIGIMFGLGLYFINRTHTRMVSDQYQGLVLQMLNANTNDQEIEQEQDNQTLLNNVNQSLSNTREYQEFIKKIEDNKQQSTSKMSRQVPIIRNYVSSAQLQDISDDDEDNL</sequence>